<evidence type="ECO:0000313" key="1">
    <source>
        <dbReference type="EMBL" id="CAG8767117.1"/>
    </source>
</evidence>
<keyword evidence="2" id="KW-1185">Reference proteome</keyword>
<name>A0A9N9JAR7_9GLOM</name>
<gene>
    <name evidence="1" type="ORF">DERYTH_LOCUS18337</name>
</gene>
<accession>A0A9N9JAR7</accession>
<proteinExistence type="predicted"/>
<sequence>LTINKGYYEQSFASSQGSILEAELENVSVFKRYRVKCVCSENELEGLLITIERTFSNFNNYNNMQLTSGKLIKMVEADSAQILGFQILI</sequence>
<dbReference type="AlphaFoldDB" id="A0A9N9JAR7"/>
<dbReference type="Proteomes" id="UP000789405">
    <property type="component" value="Unassembled WGS sequence"/>
</dbReference>
<reference evidence="1" key="1">
    <citation type="submission" date="2021-06" db="EMBL/GenBank/DDBJ databases">
        <authorList>
            <person name="Kallberg Y."/>
            <person name="Tangrot J."/>
            <person name="Rosling A."/>
        </authorList>
    </citation>
    <scope>NUCLEOTIDE SEQUENCE</scope>
    <source>
        <strain evidence="1">MA453B</strain>
    </source>
</reference>
<organism evidence="1 2">
    <name type="scientific">Dentiscutata erythropus</name>
    <dbReference type="NCBI Taxonomy" id="1348616"/>
    <lineage>
        <taxon>Eukaryota</taxon>
        <taxon>Fungi</taxon>
        <taxon>Fungi incertae sedis</taxon>
        <taxon>Mucoromycota</taxon>
        <taxon>Glomeromycotina</taxon>
        <taxon>Glomeromycetes</taxon>
        <taxon>Diversisporales</taxon>
        <taxon>Gigasporaceae</taxon>
        <taxon>Dentiscutata</taxon>
    </lineage>
</organism>
<comment type="caution">
    <text evidence="1">The sequence shown here is derived from an EMBL/GenBank/DDBJ whole genome shotgun (WGS) entry which is preliminary data.</text>
</comment>
<protein>
    <submittedName>
        <fullName evidence="1">10084_t:CDS:1</fullName>
    </submittedName>
</protein>
<evidence type="ECO:0000313" key="2">
    <source>
        <dbReference type="Proteomes" id="UP000789405"/>
    </source>
</evidence>
<dbReference type="EMBL" id="CAJVPY010018450">
    <property type="protein sequence ID" value="CAG8767117.1"/>
    <property type="molecule type" value="Genomic_DNA"/>
</dbReference>
<feature type="non-terminal residue" evidence="1">
    <location>
        <position position="89"/>
    </location>
</feature>